<dbReference type="PANTHER" id="PTHR44520:SF2">
    <property type="entry name" value="RESPONSE REGULATOR RCP1"/>
    <property type="match status" value="1"/>
</dbReference>
<dbReference type="InterPro" id="IPR052893">
    <property type="entry name" value="TCS_response_regulator"/>
</dbReference>
<evidence type="ECO:0000313" key="3">
    <source>
        <dbReference type="EMBL" id="PSG89209.1"/>
    </source>
</evidence>
<keyword evidence="1" id="KW-0597">Phosphoprotein</keyword>
<feature type="modified residue" description="4-aspartylphosphate" evidence="1">
    <location>
        <position position="63"/>
    </location>
</feature>
<keyword evidence="4" id="KW-1185">Reference proteome</keyword>
<feature type="domain" description="Response regulatory" evidence="2">
    <location>
        <begin position="6"/>
        <end position="131"/>
    </location>
</feature>
<proteinExistence type="predicted"/>
<evidence type="ECO:0000313" key="4">
    <source>
        <dbReference type="Proteomes" id="UP000238430"/>
    </source>
</evidence>
<dbReference type="InterPro" id="IPR001789">
    <property type="entry name" value="Sig_transdc_resp-reg_receiver"/>
</dbReference>
<dbReference type="Gene3D" id="3.40.50.2300">
    <property type="match status" value="1"/>
</dbReference>
<evidence type="ECO:0000256" key="1">
    <source>
        <dbReference type="PROSITE-ProRule" id="PRU00169"/>
    </source>
</evidence>
<gene>
    <name evidence="3" type="ORF">C7H61_09655</name>
</gene>
<dbReference type="Pfam" id="PF00072">
    <property type="entry name" value="Response_reg"/>
    <property type="match status" value="1"/>
</dbReference>
<accession>A0A2T1NAP5</accession>
<dbReference type="SMART" id="SM00448">
    <property type="entry name" value="REC"/>
    <property type="match status" value="1"/>
</dbReference>
<reference evidence="3 4" key="1">
    <citation type="submission" date="2018-03" db="EMBL/GenBank/DDBJ databases">
        <title>Mesoflavibacter sp. HG37 and Mesoflavibacter sp. HG96 sp.nov., two marine bacteria isolated from seawater of Western Pacific Ocean.</title>
        <authorList>
            <person name="Cheng H."/>
            <person name="Wu Y.-H."/>
            <person name="Guo L.-L."/>
            <person name="Xu X.-W."/>
        </authorList>
    </citation>
    <scope>NUCLEOTIDE SEQUENCE [LARGE SCALE GENOMIC DNA]</scope>
    <source>
        <strain evidence="3 4">KCTC 42117</strain>
    </source>
</reference>
<sequence length="132" mass="15650">MRKIKLTYLIDDDEIYIFTAKKLINKTDFSEEVKFFYNGKEALRAIKSKLYNEEELPDVILLDLNMPIMDGWQFLDEFIRIKTKKTIKVYIVSSSVNPTDIERAKTYNMVSNYIVKPISREKLYSITEEVFT</sequence>
<dbReference type="PROSITE" id="PS50110">
    <property type="entry name" value="RESPONSE_REGULATORY"/>
    <property type="match status" value="1"/>
</dbReference>
<dbReference type="OrthoDB" id="673128at2"/>
<evidence type="ECO:0000259" key="2">
    <source>
        <dbReference type="PROSITE" id="PS50110"/>
    </source>
</evidence>
<dbReference type="EMBL" id="PXOT01000024">
    <property type="protein sequence ID" value="PSG89209.1"/>
    <property type="molecule type" value="Genomic_DNA"/>
</dbReference>
<name>A0A2T1NAP5_9FLAO</name>
<organism evidence="3 4">
    <name type="scientific">Mesoflavibacter zeaxanthinifaciens subsp. sabulilitoris</name>
    <dbReference type="NCBI Taxonomy" id="1520893"/>
    <lineage>
        <taxon>Bacteria</taxon>
        <taxon>Pseudomonadati</taxon>
        <taxon>Bacteroidota</taxon>
        <taxon>Flavobacteriia</taxon>
        <taxon>Flavobacteriales</taxon>
        <taxon>Flavobacteriaceae</taxon>
        <taxon>Mesoflavibacter</taxon>
    </lineage>
</organism>
<dbReference type="PANTHER" id="PTHR44520">
    <property type="entry name" value="RESPONSE REGULATOR RCP1-RELATED"/>
    <property type="match status" value="1"/>
</dbReference>
<dbReference type="GO" id="GO:0000160">
    <property type="term" value="P:phosphorelay signal transduction system"/>
    <property type="evidence" value="ECO:0007669"/>
    <property type="project" value="InterPro"/>
</dbReference>
<dbReference type="SUPFAM" id="SSF52172">
    <property type="entry name" value="CheY-like"/>
    <property type="match status" value="1"/>
</dbReference>
<dbReference type="RefSeq" id="WP_106679271.1">
    <property type="nucleotide sequence ID" value="NZ_JACHWV010000003.1"/>
</dbReference>
<protein>
    <submittedName>
        <fullName evidence="3">Response regulator</fullName>
    </submittedName>
</protein>
<dbReference type="Proteomes" id="UP000238430">
    <property type="component" value="Unassembled WGS sequence"/>
</dbReference>
<dbReference type="InterPro" id="IPR011006">
    <property type="entry name" value="CheY-like_superfamily"/>
</dbReference>
<comment type="caution">
    <text evidence="3">The sequence shown here is derived from an EMBL/GenBank/DDBJ whole genome shotgun (WGS) entry which is preliminary data.</text>
</comment>
<dbReference type="AlphaFoldDB" id="A0A2T1NAP5"/>